<protein>
    <submittedName>
        <fullName evidence="8">Peptidase S8/S53 domain, tetratricopeptide-like helical domain superfamily</fullName>
    </submittedName>
</protein>
<dbReference type="OrthoDB" id="206201at2759"/>
<evidence type="ECO:0000313" key="9">
    <source>
        <dbReference type="Proteomes" id="UP001056384"/>
    </source>
</evidence>
<sequence>MTEAQIPAEDIDAVYDEATDAFDAGKLRRARDLYRKVLEAGEGDLDDEIRMVAREALGMCYYRLKNFGEAERCDRKSLMLLENASTASGPDSEQVTRIRHNLARDLSAIHDTHASKTSKLEEALLLHRQNLEARRISGNIDDLWETQSSLAFDLSKFAKTCKDDAKARGVWQEAAAIGRDLTDTMKPMLEETDDNRLIEARHNYASVLFDLKRFQQAKDLFLVNEAVLQTLGSSKTDARGVTLPSIRRYLEACNEATMDLGASLSRRSTDLRDGSKTHSQDKAFKQGRPTITTTAATDSKSRSENDVRRIEPETKRSRHDQDHSSSKDSLLVPTTTSFRPRKPKSDERLGSTTRASSHRARSASDAGLERRDSVVHRRSLSPKESRSQTSVSGRLFQEFSQGHDSDRWFAELWKHSHGVLSYDDCRVRRRRVRVAILDSGLDRPEDKSKQRPDIRRHRYRLQEYMGYKVSDDWVDTSTSKHGTNCASLLLQVAPQADLYVANVVSPDDGKPSASLVSNALQWALEREVDIISMSLGFDNVHDDISNLIDTARQKKVLVFAAASNDGDFDQAHGVFPAWLPTVFCIKSTKAMGIASDFNPQLTMEKANFMFLGEDIQIAGAPDVPRLNGNSFATPIAAGTAAMVLDVPRIVKNANKEHPRVERLLRTYEGMSAVFKAMSGETSPGRLYYHVRPWLLLCEKDRAPGPEVSNEWNALVDVAEGLGKRFGKVWGKIGDS</sequence>
<dbReference type="SUPFAM" id="SSF48452">
    <property type="entry name" value="TPR-like"/>
    <property type="match status" value="1"/>
</dbReference>
<evidence type="ECO:0000256" key="4">
    <source>
        <dbReference type="ARBA" id="ARBA00022825"/>
    </source>
</evidence>
<dbReference type="SUPFAM" id="SSF52743">
    <property type="entry name" value="Subtilisin-like"/>
    <property type="match status" value="1"/>
</dbReference>
<keyword evidence="3 5" id="KW-0378">Hydrolase</keyword>
<feature type="compositionally biased region" description="Basic and acidic residues" evidence="6">
    <location>
        <begin position="299"/>
        <end position="326"/>
    </location>
</feature>
<feature type="compositionally biased region" description="Polar residues" evidence="6">
    <location>
        <begin position="289"/>
        <end position="298"/>
    </location>
</feature>
<feature type="active site" description="Charge relay system" evidence="5">
    <location>
        <position position="630"/>
    </location>
</feature>
<evidence type="ECO:0000259" key="7">
    <source>
        <dbReference type="Pfam" id="PF00082"/>
    </source>
</evidence>
<keyword evidence="2 5" id="KW-0645">Protease</keyword>
<dbReference type="PRINTS" id="PR00723">
    <property type="entry name" value="SUBTILISIN"/>
</dbReference>
<dbReference type="Gene3D" id="3.40.50.200">
    <property type="entry name" value="Peptidase S8/S53 domain"/>
    <property type="match status" value="1"/>
</dbReference>
<evidence type="ECO:0000256" key="3">
    <source>
        <dbReference type="ARBA" id="ARBA00022801"/>
    </source>
</evidence>
<accession>A0A9Q9EK52</accession>
<dbReference type="Proteomes" id="UP001056384">
    <property type="component" value="Chromosome 4"/>
</dbReference>
<feature type="domain" description="Peptidase S8/S53" evidence="7">
    <location>
        <begin position="431"/>
        <end position="645"/>
    </location>
</feature>
<dbReference type="InterPro" id="IPR050131">
    <property type="entry name" value="Peptidase_S8_subtilisin-like"/>
</dbReference>
<dbReference type="EMBL" id="CP099421">
    <property type="protein sequence ID" value="USW52889.1"/>
    <property type="molecule type" value="Genomic_DNA"/>
</dbReference>
<comment type="similarity">
    <text evidence="1 5">Belongs to the peptidase S8 family.</text>
</comment>
<dbReference type="InterPro" id="IPR000209">
    <property type="entry name" value="Peptidase_S8/S53_dom"/>
</dbReference>
<dbReference type="GO" id="GO:0004252">
    <property type="term" value="F:serine-type endopeptidase activity"/>
    <property type="evidence" value="ECO:0007669"/>
    <property type="project" value="UniProtKB-UniRule"/>
</dbReference>
<reference evidence="8" key="1">
    <citation type="submission" date="2022-06" db="EMBL/GenBank/DDBJ databases">
        <title>Complete genome sequences of two strains of the flax pathogen Septoria linicola.</title>
        <authorList>
            <person name="Lapalu N."/>
            <person name="Simon A."/>
            <person name="Demenou B."/>
            <person name="Paumier D."/>
            <person name="Guillot M.-P."/>
            <person name="Gout L."/>
            <person name="Valade R."/>
        </authorList>
    </citation>
    <scope>NUCLEOTIDE SEQUENCE</scope>
    <source>
        <strain evidence="8">SE15195</strain>
    </source>
</reference>
<gene>
    <name evidence="8" type="ORF">Slin15195_G062080</name>
</gene>
<feature type="active site" description="Charge relay system" evidence="5">
    <location>
        <position position="481"/>
    </location>
</feature>
<dbReference type="InterPro" id="IPR036852">
    <property type="entry name" value="Peptidase_S8/S53_dom_sf"/>
</dbReference>
<feature type="region of interest" description="Disordered" evidence="6">
    <location>
        <begin position="264"/>
        <end position="392"/>
    </location>
</feature>
<evidence type="ECO:0000256" key="6">
    <source>
        <dbReference type="SAM" id="MobiDB-lite"/>
    </source>
</evidence>
<evidence type="ECO:0000313" key="8">
    <source>
        <dbReference type="EMBL" id="USW52889.1"/>
    </source>
</evidence>
<evidence type="ECO:0000256" key="2">
    <source>
        <dbReference type="ARBA" id="ARBA00022670"/>
    </source>
</evidence>
<name>A0A9Q9EK52_9PEZI</name>
<dbReference type="Pfam" id="PF00082">
    <property type="entry name" value="Peptidase_S8"/>
    <property type="match status" value="1"/>
</dbReference>
<evidence type="ECO:0000256" key="5">
    <source>
        <dbReference type="PROSITE-ProRule" id="PRU01240"/>
    </source>
</evidence>
<dbReference type="InterPro" id="IPR011990">
    <property type="entry name" value="TPR-like_helical_dom_sf"/>
</dbReference>
<proteinExistence type="inferred from homology"/>
<feature type="compositionally biased region" description="Basic and acidic residues" evidence="6">
    <location>
        <begin position="267"/>
        <end position="284"/>
    </location>
</feature>
<keyword evidence="9" id="KW-1185">Reference proteome</keyword>
<feature type="active site" description="Charge relay system" evidence="5">
    <location>
        <position position="438"/>
    </location>
</feature>
<dbReference type="PANTHER" id="PTHR43806">
    <property type="entry name" value="PEPTIDASE S8"/>
    <property type="match status" value="1"/>
</dbReference>
<dbReference type="InterPro" id="IPR015500">
    <property type="entry name" value="Peptidase_S8_subtilisin-rel"/>
</dbReference>
<dbReference type="Gene3D" id="1.25.40.10">
    <property type="entry name" value="Tetratricopeptide repeat domain"/>
    <property type="match status" value="1"/>
</dbReference>
<dbReference type="GO" id="GO:0006508">
    <property type="term" value="P:proteolysis"/>
    <property type="evidence" value="ECO:0007669"/>
    <property type="project" value="UniProtKB-KW"/>
</dbReference>
<dbReference type="PROSITE" id="PS51892">
    <property type="entry name" value="SUBTILASE"/>
    <property type="match status" value="1"/>
</dbReference>
<dbReference type="PANTHER" id="PTHR43806:SF11">
    <property type="entry name" value="CEREVISIN-RELATED"/>
    <property type="match status" value="1"/>
</dbReference>
<organism evidence="8 9">
    <name type="scientific">Septoria linicola</name>
    <dbReference type="NCBI Taxonomy" id="215465"/>
    <lineage>
        <taxon>Eukaryota</taxon>
        <taxon>Fungi</taxon>
        <taxon>Dikarya</taxon>
        <taxon>Ascomycota</taxon>
        <taxon>Pezizomycotina</taxon>
        <taxon>Dothideomycetes</taxon>
        <taxon>Dothideomycetidae</taxon>
        <taxon>Mycosphaerellales</taxon>
        <taxon>Mycosphaerellaceae</taxon>
        <taxon>Septoria</taxon>
    </lineage>
</organism>
<feature type="compositionally biased region" description="Basic and acidic residues" evidence="6">
    <location>
        <begin position="367"/>
        <end position="386"/>
    </location>
</feature>
<keyword evidence="4 5" id="KW-0720">Serine protease</keyword>
<evidence type="ECO:0000256" key="1">
    <source>
        <dbReference type="ARBA" id="ARBA00011073"/>
    </source>
</evidence>
<dbReference type="AlphaFoldDB" id="A0A9Q9EK52"/>